<keyword evidence="2" id="KW-1185">Reference proteome</keyword>
<protein>
    <submittedName>
        <fullName evidence="1">Uncharacterized protein</fullName>
    </submittedName>
</protein>
<proteinExistence type="predicted"/>
<evidence type="ECO:0000313" key="2">
    <source>
        <dbReference type="Proteomes" id="UP001314681"/>
    </source>
</evidence>
<reference evidence="1 2" key="1">
    <citation type="submission" date="2021-06" db="EMBL/GenBank/DDBJ databases">
        <title>Description of novel taxa of the family Lachnospiraceae.</title>
        <authorList>
            <person name="Chaplin A.V."/>
            <person name="Sokolova S.R."/>
            <person name="Pikina A.P."/>
            <person name="Korzhanova M."/>
            <person name="Belova V."/>
            <person name="Korostin D."/>
            <person name="Efimov B.A."/>
        </authorList>
    </citation>
    <scope>NUCLEOTIDE SEQUENCE [LARGE SCALE GENOMIC DNA]</scope>
    <source>
        <strain evidence="1 2">ASD4241</strain>
    </source>
</reference>
<dbReference type="Proteomes" id="UP001314681">
    <property type="component" value="Unassembled WGS sequence"/>
</dbReference>
<name>A0ABS6K0N2_9FIRM</name>
<dbReference type="RefSeq" id="WP_238725989.1">
    <property type="nucleotide sequence ID" value="NZ_JAHQCX010000001.1"/>
</dbReference>
<dbReference type="EMBL" id="JAHQCX010000001">
    <property type="protein sequence ID" value="MBU9724400.1"/>
    <property type="molecule type" value="Genomic_DNA"/>
</dbReference>
<accession>A0ABS6K0N2</accession>
<evidence type="ECO:0000313" key="1">
    <source>
        <dbReference type="EMBL" id="MBU9724400.1"/>
    </source>
</evidence>
<organism evidence="1 2">
    <name type="scientific">Diplocloster modestus</name>
    <dbReference type="NCBI Taxonomy" id="2850322"/>
    <lineage>
        <taxon>Bacteria</taxon>
        <taxon>Bacillati</taxon>
        <taxon>Bacillota</taxon>
        <taxon>Clostridia</taxon>
        <taxon>Lachnospirales</taxon>
        <taxon>Lachnospiraceae</taxon>
        <taxon>Diplocloster</taxon>
    </lineage>
</organism>
<gene>
    <name evidence="1" type="ORF">KTH90_00080</name>
</gene>
<comment type="caution">
    <text evidence="1">The sequence shown here is derived from an EMBL/GenBank/DDBJ whole genome shotgun (WGS) entry which is preliminary data.</text>
</comment>
<sequence length="54" mass="5912">MILKGKSIEIDLTDDPLKNIAIMAPYLNEADQNKVFGLMFGLISGEHPPKKKAG</sequence>